<comment type="caution">
    <text evidence="2">The sequence shown here is derived from an EMBL/GenBank/DDBJ whole genome shotgun (WGS) entry which is preliminary data.</text>
</comment>
<dbReference type="AlphaFoldDB" id="A0AAD6X506"/>
<feature type="compositionally biased region" description="Basic residues" evidence="1">
    <location>
        <begin position="47"/>
        <end position="83"/>
    </location>
</feature>
<evidence type="ECO:0000313" key="3">
    <source>
        <dbReference type="Proteomes" id="UP001218188"/>
    </source>
</evidence>
<dbReference type="Proteomes" id="UP001218188">
    <property type="component" value="Unassembled WGS sequence"/>
</dbReference>
<dbReference type="EMBL" id="JARJCM010000048">
    <property type="protein sequence ID" value="KAJ7035735.1"/>
    <property type="molecule type" value="Genomic_DNA"/>
</dbReference>
<feature type="compositionally biased region" description="Basic and acidic residues" evidence="1">
    <location>
        <begin position="98"/>
        <end position="148"/>
    </location>
</feature>
<proteinExistence type="predicted"/>
<reference evidence="2" key="1">
    <citation type="submission" date="2023-03" db="EMBL/GenBank/DDBJ databases">
        <title>Massive genome expansion in bonnet fungi (Mycena s.s.) driven by repeated elements and novel gene families across ecological guilds.</title>
        <authorList>
            <consortium name="Lawrence Berkeley National Laboratory"/>
            <person name="Harder C.B."/>
            <person name="Miyauchi S."/>
            <person name="Viragh M."/>
            <person name="Kuo A."/>
            <person name="Thoen E."/>
            <person name="Andreopoulos B."/>
            <person name="Lu D."/>
            <person name="Skrede I."/>
            <person name="Drula E."/>
            <person name="Henrissat B."/>
            <person name="Morin E."/>
            <person name="Kohler A."/>
            <person name="Barry K."/>
            <person name="LaButti K."/>
            <person name="Morin E."/>
            <person name="Salamov A."/>
            <person name="Lipzen A."/>
            <person name="Mereny Z."/>
            <person name="Hegedus B."/>
            <person name="Baldrian P."/>
            <person name="Stursova M."/>
            <person name="Weitz H."/>
            <person name="Taylor A."/>
            <person name="Grigoriev I.V."/>
            <person name="Nagy L.G."/>
            <person name="Martin F."/>
            <person name="Kauserud H."/>
        </authorList>
    </citation>
    <scope>NUCLEOTIDE SEQUENCE</scope>
    <source>
        <strain evidence="2">CBHHK200</strain>
    </source>
</reference>
<evidence type="ECO:0000313" key="2">
    <source>
        <dbReference type="EMBL" id="KAJ7035735.1"/>
    </source>
</evidence>
<organism evidence="2 3">
    <name type="scientific">Mycena alexandri</name>
    <dbReference type="NCBI Taxonomy" id="1745969"/>
    <lineage>
        <taxon>Eukaryota</taxon>
        <taxon>Fungi</taxon>
        <taxon>Dikarya</taxon>
        <taxon>Basidiomycota</taxon>
        <taxon>Agaricomycotina</taxon>
        <taxon>Agaricomycetes</taxon>
        <taxon>Agaricomycetidae</taxon>
        <taxon>Agaricales</taxon>
        <taxon>Marasmiineae</taxon>
        <taxon>Mycenaceae</taxon>
        <taxon>Mycena</taxon>
    </lineage>
</organism>
<accession>A0AAD6X506</accession>
<protein>
    <submittedName>
        <fullName evidence="2">Uncharacterized protein</fullName>
    </submittedName>
</protein>
<evidence type="ECO:0000256" key="1">
    <source>
        <dbReference type="SAM" id="MobiDB-lite"/>
    </source>
</evidence>
<feature type="compositionally biased region" description="Low complexity" evidence="1">
    <location>
        <begin position="390"/>
        <end position="407"/>
    </location>
</feature>
<name>A0AAD6X506_9AGAR</name>
<feature type="region of interest" description="Disordered" evidence="1">
    <location>
        <begin position="359"/>
        <end position="407"/>
    </location>
</feature>
<feature type="compositionally biased region" description="Basic and acidic residues" evidence="1">
    <location>
        <begin position="162"/>
        <end position="171"/>
    </location>
</feature>
<keyword evidence="3" id="KW-1185">Reference proteome</keyword>
<feature type="region of interest" description="Disordered" evidence="1">
    <location>
        <begin position="47"/>
        <end position="213"/>
    </location>
</feature>
<sequence>MIRTISTAAFAPGDKAAYSCRGNPYTTPHHACPVVFARCRCCKMAGRKMAGRNRTRKKKDMGKKERRNRTRERKDMRKRKEKKERKQERQKVKRNRNPTREKEEVERKKQGKAEGERQEEKEKGTHREQQIRHVHAHKDGGAEEGDVHHVHRTSCGVRHGKGKEGGREGGAKDACAPTRTPTRADANGAQRQKKKQTKKGGFWARKPQEGARARDTEIVDHMMHHVLPVVRAALLEAQEEHLCGRTWGQQVGGTEACRAVVEGGVGRGSNGGLDEGAWAASRAGGEVNSIPTHGFTLPVVIIVFAWADGGGDKTEEGQEKRPLFGRKRYSAVIRCAAAPIASRQYHVQRWRGEVKLRWHGSGNQQEDGKNKHSSSSLGGVQRHPGRQLGATQRQSSTTQRQSSATQR</sequence>
<gene>
    <name evidence="2" type="ORF">C8F04DRAFT_1182008</name>
</gene>